<accession>A0A809YCK2</accession>
<gene>
    <name evidence="1" type="ORF">XF3B_13510</name>
</gene>
<organism evidence="1">
    <name type="scientific">Bradyrhizobium diazoefficiens</name>
    <dbReference type="NCBI Taxonomy" id="1355477"/>
    <lineage>
        <taxon>Bacteria</taxon>
        <taxon>Pseudomonadati</taxon>
        <taxon>Pseudomonadota</taxon>
        <taxon>Alphaproteobacteria</taxon>
        <taxon>Hyphomicrobiales</taxon>
        <taxon>Nitrobacteraceae</taxon>
        <taxon>Bradyrhizobium</taxon>
    </lineage>
</organism>
<dbReference type="EMBL" id="AP023093">
    <property type="protein sequence ID" value="BCE36320.1"/>
    <property type="molecule type" value="Genomic_DNA"/>
</dbReference>
<protein>
    <submittedName>
        <fullName evidence="1">Uncharacterized protein</fullName>
    </submittedName>
</protein>
<proteinExistence type="predicted"/>
<dbReference type="AlphaFoldDB" id="A0A809YCK2"/>
<evidence type="ECO:0000313" key="1">
    <source>
        <dbReference type="EMBL" id="BCE36320.1"/>
    </source>
</evidence>
<sequence length="76" mass="7982">MSKPAERHSPGAGAELPDALTKHLDWLADAVVKGAGQLPPGYNRGNIRSMLCGMARRSLNANGPDLPPDTFINSSA</sequence>
<reference evidence="1" key="1">
    <citation type="submission" date="2020-05" db="EMBL/GenBank/DDBJ databases">
        <title>Complete genome sequence of Bradyrhizobium diazoefficiens XF3 isolated from soybean nodule.</title>
        <authorList>
            <person name="Noda R."/>
            <person name="Kakizaki K."/>
            <person name="Minamisawa K."/>
        </authorList>
    </citation>
    <scope>NUCLEOTIDE SEQUENCE</scope>
    <source>
        <strain evidence="1">XF3</strain>
    </source>
</reference>
<name>A0A809YCK2_9BRAD</name>